<evidence type="ECO:0000313" key="1">
    <source>
        <dbReference type="EMBL" id="SBS90521.1"/>
    </source>
</evidence>
<dbReference type="PANTHER" id="PTHR47958">
    <property type="entry name" value="ATP-DEPENDENT RNA HELICASE DBP3"/>
    <property type="match status" value="1"/>
</dbReference>
<dbReference type="SUPFAM" id="SSF52540">
    <property type="entry name" value="P-loop containing nucleoside triphosphate hydrolases"/>
    <property type="match status" value="1"/>
</dbReference>
<gene>
    <name evidence="1" type="ORF">POVCU2_0061760</name>
</gene>
<name>A0A1A8WEP4_PLAOA</name>
<sequence>MHNNRQDPNIPCKKYFENLSTKITNKSSLFLYRDQACDNIEATIRKQDKNIKKEKEWNEIGKIVEQIRPDRQTLMWSATWPKEVQALARDLCKDQPVHVNVGSLTLTACRRIKQEIYLIEVINLLLCN</sequence>
<keyword evidence="1" id="KW-0347">Helicase</keyword>
<dbReference type="Gene3D" id="3.40.50.300">
    <property type="entry name" value="P-loop containing nucleotide triphosphate hydrolases"/>
    <property type="match status" value="1"/>
</dbReference>
<dbReference type="GO" id="GO:0004386">
    <property type="term" value="F:helicase activity"/>
    <property type="evidence" value="ECO:0007669"/>
    <property type="project" value="UniProtKB-KW"/>
</dbReference>
<dbReference type="EMBL" id="FLQU01000947">
    <property type="protein sequence ID" value="SBS90521.1"/>
    <property type="molecule type" value="Genomic_DNA"/>
</dbReference>
<reference evidence="2" key="1">
    <citation type="submission" date="2016-05" db="EMBL/GenBank/DDBJ databases">
        <authorList>
            <person name="Naeem Raeece"/>
        </authorList>
    </citation>
    <scope>NUCLEOTIDE SEQUENCE [LARGE SCALE GENOMIC DNA]</scope>
</reference>
<dbReference type="InterPro" id="IPR027417">
    <property type="entry name" value="P-loop_NTPase"/>
</dbReference>
<evidence type="ECO:0000313" key="2">
    <source>
        <dbReference type="Proteomes" id="UP000078560"/>
    </source>
</evidence>
<dbReference type="AlphaFoldDB" id="A0A1A8WEP4"/>
<organism evidence="1 2">
    <name type="scientific">Plasmodium ovale curtisi</name>
    <dbReference type="NCBI Taxonomy" id="864141"/>
    <lineage>
        <taxon>Eukaryota</taxon>
        <taxon>Sar</taxon>
        <taxon>Alveolata</taxon>
        <taxon>Apicomplexa</taxon>
        <taxon>Aconoidasida</taxon>
        <taxon>Haemosporida</taxon>
        <taxon>Plasmodiidae</taxon>
        <taxon>Plasmodium</taxon>
        <taxon>Plasmodium (Plasmodium)</taxon>
    </lineage>
</organism>
<accession>A0A1A8WEP4</accession>
<dbReference type="Proteomes" id="UP000078560">
    <property type="component" value="Unassembled WGS sequence"/>
</dbReference>
<proteinExistence type="predicted"/>
<keyword evidence="1" id="KW-0547">Nucleotide-binding</keyword>
<keyword evidence="1" id="KW-0067">ATP-binding</keyword>
<protein>
    <submittedName>
        <fullName evidence="1">ATP-dependent RNA helicase DDX5, putative (DDX5)</fullName>
    </submittedName>
</protein>
<keyword evidence="1" id="KW-0378">Hydrolase</keyword>